<dbReference type="RefSeq" id="WP_015163258.1">
    <property type="nucleotide sequence ID" value="NC_019700.1"/>
</dbReference>
<evidence type="ECO:0000259" key="1">
    <source>
        <dbReference type="Pfam" id="PF01551"/>
    </source>
</evidence>
<dbReference type="SUPFAM" id="SSF53955">
    <property type="entry name" value="Lysozyme-like"/>
    <property type="match status" value="1"/>
</dbReference>
<dbReference type="eggNOG" id="COG0739">
    <property type="taxonomic scope" value="Bacteria"/>
</dbReference>
<evidence type="ECO:0000313" key="4">
    <source>
        <dbReference type="Proteomes" id="UP000010367"/>
    </source>
</evidence>
<dbReference type="OrthoDB" id="468503at2"/>
<dbReference type="CDD" id="cd12797">
    <property type="entry name" value="M23_peptidase"/>
    <property type="match status" value="1"/>
</dbReference>
<dbReference type="InterPro" id="IPR023346">
    <property type="entry name" value="Lysozyme-like_dom_sf"/>
</dbReference>
<accession>K9TTY8</accession>
<dbReference type="Proteomes" id="UP000010367">
    <property type="component" value="Plasmid pOSCIL6304.01"/>
</dbReference>
<dbReference type="eggNOG" id="COG3926">
    <property type="taxonomic scope" value="Bacteria"/>
</dbReference>
<name>K9TTY8_9CYAN</name>
<feature type="domain" description="M23ase beta-sheet core" evidence="1">
    <location>
        <begin position="91"/>
        <end position="177"/>
    </location>
</feature>
<dbReference type="KEGG" id="oac:Oscil6304_6019"/>
<dbReference type="Pfam" id="PF05838">
    <property type="entry name" value="Glyco_hydro_108"/>
    <property type="match status" value="1"/>
</dbReference>
<dbReference type="InterPro" id="IPR008565">
    <property type="entry name" value="TtsA-like_GH18_dom"/>
</dbReference>
<reference evidence="3 4" key="1">
    <citation type="submission" date="2012-06" db="EMBL/GenBank/DDBJ databases">
        <title>Finished plasmid 1 of genome of Oscillatoria acuminata PCC 6304.</title>
        <authorList>
            <consortium name="US DOE Joint Genome Institute"/>
            <person name="Gugger M."/>
            <person name="Coursin T."/>
            <person name="Rippka R."/>
            <person name="Tandeau De Marsac N."/>
            <person name="Huntemann M."/>
            <person name="Wei C.-L."/>
            <person name="Han J."/>
            <person name="Detter J.C."/>
            <person name="Han C."/>
            <person name="Tapia R."/>
            <person name="Davenport K."/>
            <person name="Daligault H."/>
            <person name="Erkkila T."/>
            <person name="Gu W."/>
            <person name="Munk A.C.C."/>
            <person name="Teshima H."/>
            <person name="Xu Y."/>
            <person name="Chain P."/>
            <person name="Chen A."/>
            <person name="Krypides N."/>
            <person name="Mavromatis K."/>
            <person name="Markowitz V."/>
            <person name="Szeto E."/>
            <person name="Ivanova N."/>
            <person name="Mikhailova N."/>
            <person name="Ovchinnikova G."/>
            <person name="Pagani I."/>
            <person name="Pati A."/>
            <person name="Goodwin L."/>
            <person name="Peters L."/>
            <person name="Pitluck S."/>
            <person name="Woyke T."/>
            <person name="Kerfeld C."/>
        </authorList>
    </citation>
    <scope>NUCLEOTIDE SEQUENCE [LARGE SCALE GENOMIC DNA]</scope>
    <source>
        <strain evidence="3 4">PCC 6304</strain>
        <plasmid evidence="4">Plasmid pOSCIL6304.01</plasmid>
    </source>
</reference>
<dbReference type="AlphaFoldDB" id="K9TTY8"/>
<dbReference type="Gene3D" id="2.70.70.10">
    <property type="entry name" value="Glucose Permease (Domain IIA)"/>
    <property type="match status" value="1"/>
</dbReference>
<dbReference type="EMBL" id="CP003608">
    <property type="protein sequence ID" value="AFY85479.1"/>
    <property type="molecule type" value="Genomic_DNA"/>
</dbReference>
<keyword evidence="4" id="KW-1185">Reference proteome</keyword>
<sequence length="379" mass="41371">MTSPNLEQSLAKGISKGISDGIGNAIGETLVAAAAIGAIALAVFPSLTPTLKTASGHSFEPITVHIGPHFYDDSPSGSYDYVLERDGSTSVPIPSPCNGTIGGVYFQGVTGGLATGRGAGQIVGVACDGADYWLFGHLIEGSQTKKPGDRIAKGETLGTQGTTGRSSGDHIHNQIHRWTKGDDGVPVRGDRITDRSYTKPLIMAYIEFLRKGQKRSPSNLSTGFNQAYDWTLGKEGGCSDHPADRGGRTYKGIIRSVARRHGYDDPCTIPESKIQEIYLKEYWEPAKCDQWQSGEMQLTCFDTVVNFGLGGWQMFRDQGSRRDGHRHPSLPKDEKEAALAIAQWRLDFRDFRVKEAPDQVVFLRGWRNRDNDLLRKVGG</sequence>
<feature type="domain" description="TtsA-like Glycoside hydrolase family 108" evidence="2">
    <location>
        <begin position="229"/>
        <end position="308"/>
    </location>
</feature>
<evidence type="ECO:0000259" key="2">
    <source>
        <dbReference type="Pfam" id="PF05838"/>
    </source>
</evidence>
<dbReference type="CDD" id="cd13926">
    <property type="entry name" value="N-acetylmuramidase_GH108"/>
    <property type="match status" value="1"/>
</dbReference>
<gene>
    <name evidence="3" type="ORF">Oscil6304_6019</name>
</gene>
<dbReference type="HOGENOM" id="CLU_737395_0_0_3"/>
<organism evidence="3 4">
    <name type="scientific">Oscillatoria acuminata PCC 6304</name>
    <dbReference type="NCBI Taxonomy" id="56110"/>
    <lineage>
        <taxon>Bacteria</taxon>
        <taxon>Bacillati</taxon>
        <taxon>Cyanobacteriota</taxon>
        <taxon>Cyanophyceae</taxon>
        <taxon>Oscillatoriophycideae</taxon>
        <taxon>Oscillatoriales</taxon>
        <taxon>Oscillatoriaceae</taxon>
        <taxon>Oscillatoria</taxon>
    </lineage>
</organism>
<dbReference type="SUPFAM" id="SSF51261">
    <property type="entry name" value="Duplicated hybrid motif"/>
    <property type="match status" value="1"/>
</dbReference>
<dbReference type="Pfam" id="PF01551">
    <property type="entry name" value="Peptidase_M23"/>
    <property type="match status" value="1"/>
</dbReference>
<dbReference type="InParanoid" id="K9TTY8"/>
<geneLocation type="plasmid" evidence="3 4">
    <name>pOSCIL6304.01</name>
</geneLocation>
<protein>
    <submittedName>
        <fullName evidence="3">Putative secretion activating protein</fullName>
    </submittedName>
</protein>
<dbReference type="InterPro" id="IPR011055">
    <property type="entry name" value="Dup_hybrid_motif"/>
</dbReference>
<dbReference type="Gene3D" id="1.20.141.10">
    <property type="entry name" value="Chitosanase, subunit A, domain 1"/>
    <property type="match status" value="1"/>
</dbReference>
<dbReference type="InterPro" id="IPR016047">
    <property type="entry name" value="M23ase_b-sheet_dom"/>
</dbReference>
<proteinExistence type="predicted"/>
<keyword evidence="3" id="KW-0614">Plasmid</keyword>
<evidence type="ECO:0000313" key="3">
    <source>
        <dbReference type="EMBL" id="AFY85479.1"/>
    </source>
</evidence>